<dbReference type="PANTHER" id="PTHR19959:SF119">
    <property type="entry name" value="FUNGAL LIPASE-LIKE DOMAIN-CONTAINING PROTEIN"/>
    <property type="match status" value="1"/>
</dbReference>
<dbReference type="Gene3D" id="1.25.40.10">
    <property type="entry name" value="Tetratricopeptide repeat domain"/>
    <property type="match status" value="1"/>
</dbReference>
<dbReference type="Pfam" id="PF13374">
    <property type="entry name" value="TPR_10"/>
    <property type="match status" value="3"/>
</dbReference>
<feature type="non-terminal residue" evidence="1">
    <location>
        <position position="1"/>
    </location>
</feature>
<dbReference type="InterPro" id="IPR011990">
    <property type="entry name" value="TPR-like_helical_dom_sf"/>
</dbReference>
<dbReference type="RefSeq" id="WP_378064403.1">
    <property type="nucleotide sequence ID" value="NZ_JBHSBL010000002.1"/>
</dbReference>
<dbReference type="Proteomes" id="UP001595867">
    <property type="component" value="Unassembled WGS sequence"/>
</dbReference>
<evidence type="ECO:0000313" key="2">
    <source>
        <dbReference type="Proteomes" id="UP001595867"/>
    </source>
</evidence>
<evidence type="ECO:0000313" key="1">
    <source>
        <dbReference type="EMBL" id="MFC4063396.1"/>
    </source>
</evidence>
<proteinExistence type="predicted"/>
<comment type="caution">
    <text evidence="1">The sequence shown here is derived from an EMBL/GenBank/DDBJ whole genome shotgun (WGS) entry which is preliminary data.</text>
</comment>
<dbReference type="SUPFAM" id="SSF48452">
    <property type="entry name" value="TPR-like"/>
    <property type="match status" value="1"/>
</dbReference>
<organism evidence="1 2">
    <name type="scientific">Actinoplanes subglobosus</name>
    <dbReference type="NCBI Taxonomy" id="1547892"/>
    <lineage>
        <taxon>Bacteria</taxon>
        <taxon>Bacillati</taxon>
        <taxon>Actinomycetota</taxon>
        <taxon>Actinomycetes</taxon>
        <taxon>Micromonosporales</taxon>
        <taxon>Micromonosporaceae</taxon>
        <taxon>Actinoplanes</taxon>
    </lineage>
</organism>
<name>A0ABV8IH80_9ACTN</name>
<dbReference type="EMBL" id="JBHSBL010000002">
    <property type="protein sequence ID" value="MFC4063396.1"/>
    <property type="molecule type" value="Genomic_DNA"/>
</dbReference>
<gene>
    <name evidence="1" type="ORF">ACFO0C_00510</name>
</gene>
<dbReference type="PANTHER" id="PTHR19959">
    <property type="entry name" value="KINESIN LIGHT CHAIN"/>
    <property type="match status" value="1"/>
</dbReference>
<keyword evidence="2" id="KW-1185">Reference proteome</keyword>
<accession>A0ABV8IH80</accession>
<sequence length="500" mass="53990">GRRDEALEPSQEAVTIYQLLAEANPGAYLPDLAMSLNNLGIRLSELGRRDEALEPSQEAVTIYQLLAEANPGAYLPNLAASLNNLGIRHSELGRRDEALEPSQEAVAIYRRLAEANPGAYLPDLAMSLNNLGIRLSELGRREEAVAVFQAAGEELDAGPRAELDVALARWRAREAGLVGDVTRDLIRAASRADDEEHPQRGARARRAVRTAVMELEPDDPPAGWPGWIAEPLPDETVALLNRVLAQTSWVERAVVLRLPEAQSVFGPSARPVRAALAPLYSDNPAIVHVLEVLDAAEEQGLDTVLDALQADEKHQTLVYGWLETPTWTASRRYLRSHPGLLTDPRTVEILAAIAADPVVQQHLAIARLSASMPIDTVYDIVLDAPDAVEAALAAIERADLDQLAEIWFAAPSLSRSPFVGPYVAAVLTARQVGGDDQARELVRMAAEQGDQETRRAAAARLSALAERVPDITELLLDLAGLLTTPDADTPPATTEPVSSP</sequence>
<reference evidence="2" key="1">
    <citation type="journal article" date="2019" name="Int. J. Syst. Evol. Microbiol.">
        <title>The Global Catalogue of Microorganisms (GCM) 10K type strain sequencing project: providing services to taxonomists for standard genome sequencing and annotation.</title>
        <authorList>
            <consortium name="The Broad Institute Genomics Platform"/>
            <consortium name="The Broad Institute Genome Sequencing Center for Infectious Disease"/>
            <person name="Wu L."/>
            <person name="Ma J."/>
        </authorList>
    </citation>
    <scope>NUCLEOTIDE SEQUENCE [LARGE SCALE GENOMIC DNA]</scope>
    <source>
        <strain evidence="2">TBRC 5832</strain>
    </source>
</reference>
<protein>
    <submittedName>
        <fullName evidence="1">Tetratricopeptide repeat protein</fullName>
    </submittedName>
</protein>